<feature type="domain" description="RRM" evidence="10">
    <location>
        <begin position="220"/>
        <end position="312"/>
    </location>
</feature>
<keyword evidence="5 6" id="KW-0694">RNA-binding</keyword>
<feature type="zinc finger region" description="C3H1-type" evidence="7">
    <location>
        <begin position="314"/>
        <end position="341"/>
    </location>
</feature>
<dbReference type="SMART" id="SM00733">
    <property type="entry name" value="Mterf"/>
    <property type="match status" value="3"/>
</dbReference>
<dbReference type="GO" id="GO:0000398">
    <property type="term" value="P:mRNA splicing, via spliceosome"/>
    <property type="evidence" value="ECO:0007669"/>
    <property type="project" value="InterPro"/>
</dbReference>
<comment type="caution">
    <text evidence="12">The sequence shown here is derived from an EMBL/GenBank/DDBJ whole genome shotgun (WGS) entry which is preliminary data.</text>
</comment>
<organism evidence="12 13">
    <name type="scientific">Manduca sexta</name>
    <name type="common">Tobacco hawkmoth</name>
    <name type="synonym">Tobacco hornworm</name>
    <dbReference type="NCBI Taxonomy" id="7130"/>
    <lineage>
        <taxon>Eukaryota</taxon>
        <taxon>Metazoa</taxon>
        <taxon>Ecdysozoa</taxon>
        <taxon>Arthropoda</taxon>
        <taxon>Hexapoda</taxon>
        <taxon>Insecta</taxon>
        <taxon>Pterygota</taxon>
        <taxon>Neoptera</taxon>
        <taxon>Endopterygota</taxon>
        <taxon>Lepidoptera</taxon>
        <taxon>Glossata</taxon>
        <taxon>Ditrysia</taxon>
        <taxon>Bombycoidea</taxon>
        <taxon>Sphingidae</taxon>
        <taxon>Sphinginae</taxon>
        <taxon>Sphingini</taxon>
        <taxon>Manduca</taxon>
    </lineage>
</organism>
<evidence type="ECO:0000256" key="5">
    <source>
        <dbReference type="ARBA" id="ARBA00022884"/>
    </source>
</evidence>
<dbReference type="Proteomes" id="UP000791440">
    <property type="component" value="Unassembled WGS sequence"/>
</dbReference>
<dbReference type="GO" id="GO:0003723">
    <property type="term" value="F:RNA binding"/>
    <property type="evidence" value="ECO:0007669"/>
    <property type="project" value="UniProtKB-UniRule"/>
</dbReference>
<dbReference type="InterPro" id="IPR000571">
    <property type="entry name" value="Znf_CCCH"/>
</dbReference>
<evidence type="ECO:0000256" key="2">
    <source>
        <dbReference type="ARBA" id="ARBA00022737"/>
    </source>
</evidence>
<dbReference type="SMART" id="SM00356">
    <property type="entry name" value="ZnF_C3H1"/>
    <property type="match status" value="2"/>
</dbReference>
<reference evidence="12" key="2">
    <citation type="submission" date="2020-12" db="EMBL/GenBank/DDBJ databases">
        <authorList>
            <person name="Kanost M."/>
        </authorList>
    </citation>
    <scope>NUCLEOTIDE SEQUENCE</scope>
</reference>
<dbReference type="GO" id="GO:0008270">
    <property type="term" value="F:zinc ion binding"/>
    <property type="evidence" value="ECO:0007669"/>
    <property type="project" value="UniProtKB-KW"/>
</dbReference>
<evidence type="ECO:0000256" key="4">
    <source>
        <dbReference type="ARBA" id="ARBA00022833"/>
    </source>
</evidence>
<dbReference type="Pfam" id="PF00076">
    <property type="entry name" value="RRM_1"/>
    <property type="match status" value="1"/>
</dbReference>
<evidence type="ECO:0000256" key="6">
    <source>
        <dbReference type="PROSITE-ProRule" id="PRU00176"/>
    </source>
</evidence>
<keyword evidence="2" id="KW-0677">Repeat</keyword>
<dbReference type="SMART" id="SM00361">
    <property type="entry name" value="RRM_1"/>
    <property type="match status" value="1"/>
</dbReference>
<evidence type="ECO:0000256" key="9">
    <source>
        <dbReference type="SAM" id="MobiDB-lite"/>
    </source>
</evidence>
<feature type="domain" description="C3H1-type" evidence="11">
    <location>
        <begin position="173"/>
        <end position="201"/>
    </location>
</feature>
<accession>A0A921YUP4</accession>
<dbReference type="PANTHER" id="PTHR12620">
    <property type="entry name" value="U2 SNRNP AUXILIARY FACTOR, SMALL SUBUNIT"/>
    <property type="match status" value="1"/>
</dbReference>
<gene>
    <name evidence="12" type="ORF">O3G_MSEX004354</name>
</gene>
<dbReference type="EMBL" id="JH668331">
    <property type="protein sequence ID" value="KAG6446297.1"/>
    <property type="molecule type" value="Genomic_DNA"/>
</dbReference>
<feature type="zinc finger region" description="C3H1-type" evidence="7">
    <location>
        <begin position="173"/>
        <end position="201"/>
    </location>
</feature>
<evidence type="ECO:0000259" key="11">
    <source>
        <dbReference type="PROSITE" id="PS50103"/>
    </source>
</evidence>
<name>A0A921YUP4_MANSE</name>
<dbReference type="PROSITE" id="PS50102">
    <property type="entry name" value="RRM"/>
    <property type="match status" value="1"/>
</dbReference>
<keyword evidence="13" id="KW-1185">Reference proteome</keyword>
<keyword evidence="1 7" id="KW-0479">Metal-binding</keyword>
<dbReference type="GO" id="GO:0089701">
    <property type="term" value="C:U2AF complex"/>
    <property type="evidence" value="ECO:0007669"/>
    <property type="project" value="InterPro"/>
</dbReference>
<evidence type="ECO:0000256" key="7">
    <source>
        <dbReference type="PROSITE-ProRule" id="PRU00723"/>
    </source>
</evidence>
<evidence type="ECO:0000256" key="8">
    <source>
        <dbReference type="SAM" id="Coils"/>
    </source>
</evidence>
<protein>
    <submittedName>
        <fullName evidence="12">Uncharacterized protein</fullName>
    </submittedName>
</protein>
<dbReference type="InterPro" id="IPR003954">
    <property type="entry name" value="RRM_euk-type"/>
</dbReference>
<dbReference type="SMART" id="SM00360">
    <property type="entry name" value="RRM"/>
    <property type="match status" value="1"/>
</dbReference>
<evidence type="ECO:0000259" key="10">
    <source>
        <dbReference type="PROSITE" id="PS50102"/>
    </source>
</evidence>
<keyword evidence="8" id="KW-0175">Coiled coil</keyword>
<evidence type="ECO:0000256" key="1">
    <source>
        <dbReference type="ARBA" id="ARBA00022723"/>
    </source>
</evidence>
<sequence length="676" mass="80165">MNIYQKMEVLNIIKICVDIGKILHKDWRKIAKRERRRRIRIKEAVDRDVAADKSEICLMEQQLCEDVEYEQIEINNKIENEKWLNAEKNAMERWNKLQEEKRKLIEKKLEEAVRIKLEWELEKKKREEEEERLRLIEEENKRKQQKFMENLELFLSGDSEHPPQELLVVHESRPHADPCPFFVKTACCRFGDNCSRNHQYPSISKILLATNFYAHFGLDNTFYNNEYDTDIMLEYDDSETYRQFKEFFFDVLPEFEKFGKVVMFKVCNNYEKHLRGNTYIEYANLRSAVAAYRSLHARWYGGRQLSLQFCNINSWKHATCGLQLRRQCPKGRSCNFLHIFVNPNNMFPGFETLQNPDKKRPLKSPSSRAWRWSESPEVEIIKSSKRRASDRREEKNHTDKRVNDYKRTDESKAKIILQLNFKSDEDALPFQNLPITTLKHVLHVTAIDKKNGYCENRLYYIASRIKCPPNVLSEQLAKRIFVYSLTFDWLKRSLDVLLEMNVSGERILRDLWVLKYHHETIQKRLTKVRSMGVDVLYPWMVRCSENILNRSIQLSQETKDILGETKNTQIYLANRLNTTLEAVEEMSIKMPALKTMRVIKVKNFLDFLLAEGFTVEDIASKPRVLSASQKTVHQRLEKLRKLGLTQINLNVLCRGRKGFKKYCDSIENITKNSENT</sequence>
<keyword evidence="4 7" id="KW-0862">Zinc</keyword>
<reference evidence="12" key="1">
    <citation type="journal article" date="2016" name="Insect Biochem. Mol. Biol.">
        <title>Multifaceted biological insights from a draft genome sequence of the tobacco hornworm moth, Manduca sexta.</title>
        <authorList>
            <person name="Kanost M.R."/>
            <person name="Arrese E.L."/>
            <person name="Cao X."/>
            <person name="Chen Y.R."/>
            <person name="Chellapilla S."/>
            <person name="Goldsmith M.R."/>
            <person name="Grosse-Wilde E."/>
            <person name="Heckel D.G."/>
            <person name="Herndon N."/>
            <person name="Jiang H."/>
            <person name="Papanicolaou A."/>
            <person name="Qu J."/>
            <person name="Soulages J.L."/>
            <person name="Vogel H."/>
            <person name="Walters J."/>
            <person name="Waterhouse R.M."/>
            <person name="Ahn S.J."/>
            <person name="Almeida F.C."/>
            <person name="An C."/>
            <person name="Aqrawi P."/>
            <person name="Bretschneider A."/>
            <person name="Bryant W.B."/>
            <person name="Bucks S."/>
            <person name="Chao H."/>
            <person name="Chevignon G."/>
            <person name="Christen J.M."/>
            <person name="Clarke D.F."/>
            <person name="Dittmer N.T."/>
            <person name="Ferguson L.C.F."/>
            <person name="Garavelou S."/>
            <person name="Gordon K.H.J."/>
            <person name="Gunaratna R.T."/>
            <person name="Han Y."/>
            <person name="Hauser F."/>
            <person name="He Y."/>
            <person name="Heidel-Fischer H."/>
            <person name="Hirsh A."/>
            <person name="Hu Y."/>
            <person name="Jiang H."/>
            <person name="Kalra D."/>
            <person name="Klinner C."/>
            <person name="Konig C."/>
            <person name="Kovar C."/>
            <person name="Kroll A.R."/>
            <person name="Kuwar S.S."/>
            <person name="Lee S.L."/>
            <person name="Lehman R."/>
            <person name="Li K."/>
            <person name="Li Z."/>
            <person name="Liang H."/>
            <person name="Lovelace S."/>
            <person name="Lu Z."/>
            <person name="Mansfield J.H."/>
            <person name="McCulloch K.J."/>
            <person name="Mathew T."/>
            <person name="Morton B."/>
            <person name="Muzny D.M."/>
            <person name="Neunemann D."/>
            <person name="Ongeri F."/>
            <person name="Pauchet Y."/>
            <person name="Pu L.L."/>
            <person name="Pyrousis I."/>
            <person name="Rao X.J."/>
            <person name="Redding A."/>
            <person name="Roesel C."/>
            <person name="Sanchez-Gracia A."/>
            <person name="Schaack S."/>
            <person name="Shukla A."/>
            <person name="Tetreau G."/>
            <person name="Wang Y."/>
            <person name="Xiong G.H."/>
            <person name="Traut W."/>
            <person name="Walsh T.K."/>
            <person name="Worley K.C."/>
            <person name="Wu D."/>
            <person name="Wu W."/>
            <person name="Wu Y.Q."/>
            <person name="Zhang X."/>
            <person name="Zou Z."/>
            <person name="Zucker H."/>
            <person name="Briscoe A.D."/>
            <person name="Burmester T."/>
            <person name="Clem R.J."/>
            <person name="Feyereisen R."/>
            <person name="Grimmelikhuijzen C.J.P."/>
            <person name="Hamodrakas S.J."/>
            <person name="Hansson B.S."/>
            <person name="Huguet E."/>
            <person name="Jermiin L.S."/>
            <person name="Lan Q."/>
            <person name="Lehman H.K."/>
            <person name="Lorenzen M."/>
            <person name="Merzendorfer H."/>
            <person name="Michalopoulos I."/>
            <person name="Morton D.B."/>
            <person name="Muthukrishnan S."/>
            <person name="Oakeshott J.G."/>
            <person name="Palmer W."/>
            <person name="Park Y."/>
            <person name="Passarelli A.L."/>
            <person name="Rozas J."/>
            <person name="Schwartz L.M."/>
            <person name="Smith W."/>
            <person name="Southgate A."/>
            <person name="Vilcinskas A."/>
            <person name="Vogt R."/>
            <person name="Wang P."/>
            <person name="Werren J."/>
            <person name="Yu X.Q."/>
            <person name="Zhou J.J."/>
            <person name="Brown S.J."/>
            <person name="Scherer S.E."/>
            <person name="Richards S."/>
            <person name="Blissard G.W."/>
        </authorList>
    </citation>
    <scope>NUCLEOTIDE SEQUENCE</scope>
</reference>
<feature type="region of interest" description="Disordered" evidence="9">
    <location>
        <begin position="383"/>
        <end position="403"/>
    </location>
</feature>
<proteinExistence type="predicted"/>
<keyword evidence="3 7" id="KW-0863">Zinc-finger</keyword>
<dbReference type="AlphaFoldDB" id="A0A921YUP4"/>
<dbReference type="PROSITE" id="PS50103">
    <property type="entry name" value="ZF_C3H1"/>
    <property type="match status" value="2"/>
</dbReference>
<feature type="coiled-coil region" evidence="8">
    <location>
        <begin position="87"/>
        <end position="146"/>
    </location>
</feature>
<evidence type="ECO:0000256" key="3">
    <source>
        <dbReference type="ARBA" id="ARBA00022771"/>
    </source>
</evidence>
<dbReference type="InterPro" id="IPR009145">
    <property type="entry name" value="U2AF_small"/>
</dbReference>
<dbReference type="InterPro" id="IPR003690">
    <property type="entry name" value="MTERF"/>
</dbReference>
<evidence type="ECO:0000313" key="13">
    <source>
        <dbReference type="Proteomes" id="UP000791440"/>
    </source>
</evidence>
<evidence type="ECO:0000313" key="12">
    <source>
        <dbReference type="EMBL" id="KAG6446296.1"/>
    </source>
</evidence>
<dbReference type="EMBL" id="JH668331">
    <property type="protein sequence ID" value="KAG6446296.1"/>
    <property type="molecule type" value="Genomic_DNA"/>
</dbReference>
<feature type="compositionally biased region" description="Basic and acidic residues" evidence="9">
    <location>
        <begin position="390"/>
        <end position="403"/>
    </location>
</feature>
<feature type="domain" description="C3H1-type" evidence="11">
    <location>
        <begin position="314"/>
        <end position="341"/>
    </location>
</feature>
<dbReference type="InterPro" id="IPR000504">
    <property type="entry name" value="RRM_dom"/>
</dbReference>